<evidence type="ECO:0000313" key="2">
    <source>
        <dbReference type="Proteomes" id="UP000789525"/>
    </source>
</evidence>
<dbReference type="EMBL" id="CAJVPT010006423">
    <property type="protein sequence ID" value="CAG8530651.1"/>
    <property type="molecule type" value="Genomic_DNA"/>
</dbReference>
<proteinExistence type="predicted"/>
<evidence type="ECO:0000313" key="1">
    <source>
        <dbReference type="EMBL" id="CAG8530651.1"/>
    </source>
</evidence>
<dbReference type="Proteomes" id="UP000789525">
    <property type="component" value="Unassembled WGS sequence"/>
</dbReference>
<reference evidence="1" key="1">
    <citation type="submission" date="2021-06" db="EMBL/GenBank/DDBJ databases">
        <authorList>
            <person name="Kallberg Y."/>
            <person name="Tangrot J."/>
            <person name="Rosling A."/>
        </authorList>
    </citation>
    <scope>NUCLEOTIDE SEQUENCE</scope>
    <source>
        <strain evidence="1">CL356</strain>
    </source>
</reference>
<gene>
    <name evidence="1" type="ORF">ACOLOM_LOCUS4058</name>
</gene>
<organism evidence="1 2">
    <name type="scientific">Acaulospora colombiana</name>
    <dbReference type="NCBI Taxonomy" id="27376"/>
    <lineage>
        <taxon>Eukaryota</taxon>
        <taxon>Fungi</taxon>
        <taxon>Fungi incertae sedis</taxon>
        <taxon>Mucoromycota</taxon>
        <taxon>Glomeromycotina</taxon>
        <taxon>Glomeromycetes</taxon>
        <taxon>Diversisporales</taxon>
        <taxon>Acaulosporaceae</taxon>
        <taxon>Acaulospora</taxon>
    </lineage>
</organism>
<accession>A0ACA9LI85</accession>
<protein>
    <submittedName>
        <fullName evidence="1">14381_t:CDS:1</fullName>
    </submittedName>
</protein>
<comment type="caution">
    <text evidence="1">The sequence shown here is derived from an EMBL/GenBank/DDBJ whole genome shotgun (WGS) entry which is preliminary data.</text>
</comment>
<name>A0ACA9LI85_9GLOM</name>
<keyword evidence="2" id="KW-1185">Reference proteome</keyword>
<sequence length="64" mass="7324">MTENAESIPCVVVVQDNQRVQESNLFELRKIKNLCNMQKPNTGDITIPTKSPKSFIVHVQLSRR</sequence>